<evidence type="ECO:0000256" key="3">
    <source>
        <dbReference type="ARBA" id="ARBA00022692"/>
    </source>
</evidence>
<reference evidence="10" key="2">
    <citation type="submission" date="2025-08" db="UniProtKB">
        <authorList>
            <consortium name="Ensembl"/>
        </authorList>
    </citation>
    <scope>IDENTIFICATION</scope>
</reference>
<proteinExistence type="inferred from homology"/>
<dbReference type="GO" id="GO:0005886">
    <property type="term" value="C:plasma membrane"/>
    <property type="evidence" value="ECO:0007669"/>
    <property type="project" value="UniProtKB-SubCell"/>
</dbReference>
<keyword evidence="3 9" id="KW-0812">Transmembrane</keyword>
<dbReference type="InterPro" id="IPR009539">
    <property type="entry name" value="VANGL"/>
</dbReference>
<dbReference type="AlphaFoldDB" id="A0AAQ4NTZ4"/>
<evidence type="ECO:0000313" key="10">
    <source>
        <dbReference type="Ensembl" id="ENSGACP00000029168.1"/>
    </source>
</evidence>
<keyword evidence="5 7" id="KW-0472">Membrane</keyword>
<evidence type="ECO:0000256" key="4">
    <source>
        <dbReference type="ARBA" id="ARBA00022989"/>
    </source>
</evidence>
<dbReference type="Ensembl" id="ENSGACT00000071498.1">
    <property type="protein sequence ID" value="ENSGACP00000029168.1"/>
    <property type="gene ID" value="ENSGACG00000014050.2"/>
</dbReference>
<name>A0AAQ4NTZ4_GASAC</name>
<evidence type="ECO:0000256" key="6">
    <source>
        <dbReference type="ARBA" id="ARBA00025718"/>
    </source>
</evidence>
<organism evidence="10 11">
    <name type="scientific">Gasterosteus aculeatus aculeatus</name>
    <name type="common">three-spined stickleback</name>
    <dbReference type="NCBI Taxonomy" id="481459"/>
    <lineage>
        <taxon>Eukaryota</taxon>
        <taxon>Metazoa</taxon>
        <taxon>Chordata</taxon>
        <taxon>Craniata</taxon>
        <taxon>Vertebrata</taxon>
        <taxon>Euteleostomi</taxon>
        <taxon>Actinopterygii</taxon>
        <taxon>Neopterygii</taxon>
        <taxon>Teleostei</taxon>
        <taxon>Neoteleostei</taxon>
        <taxon>Acanthomorphata</taxon>
        <taxon>Eupercaria</taxon>
        <taxon>Perciformes</taxon>
        <taxon>Cottioidei</taxon>
        <taxon>Gasterosteales</taxon>
        <taxon>Gasterosteidae</taxon>
        <taxon>Gasterosteus</taxon>
    </lineage>
</organism>
<dbReference type="Pfam" id="PF06638">
    <property type="entry name" value="Strabismus"/>
    <property type="match status" value="1"/>
</dbReference>
<keyword evidence="4 9" id="KW-1133">Transmembrane helix</keyword>
<keyword evidence="2 7" id="KW-1003">Cell membrane</keyword>
<reference evidence="10" key="3">
    <citation type="submission" date="2025-09" db="UniProtKB">
        <authorList>
            <consortium name="Ensembl"/>
        </authorList>
    </citation>
    <scope>IDENTIFICATION</scope>
</reference>
<dbReference type="GeneTree" id="ENSGT00390000012496"/>
<evidence type="ECO:0000256" key="9">
    <source>
        <dbReference type="SAM" id="Phobius"/>
    </source>
</evidence>
<evidence type="ECO:0000256" key="5">
    <source>
        <dbReference type="ARBA" id="ARBA00023136"/>
    </source>
</evidence>
<dbReference type="PIRSF" id="PIRSF007991">
    <property type="entry name" value="Strabismus"/>
    <property type="match status" value="1"/>
</dbReference>
<feature type="transmembrane region" description="Helical" evidence="9">
    <location>
        <begin position="98"/>
        <end position="120"/>
    </location>
</feature>
<dbReference type="Proteomes" id="UP000007635">
    <property type="component" value="Chromosome I"/>
</dbReference>
<dbReference type="PANTHER" id="PTHR20886">
    <property type="entry name" value="VANG-LIKE PROTEIN"/>
    <property type="match status" value="1"/>
</dbReference>
<dbReference type="GeneID" id="120820747"/>
<comment type="subcellular location">
    <subcellularLocation>
        <location evidence="1">Cell membrane</location>
        <topology evidence="1">Multi-pass membrane protein</topology>
    </subcellularLocation>
</comment>
<evidence type="ECO:0000256" key="7">
    <source>
        <dbReference type="PIRNR" id="PIRNR007991"/>
    </source>
</evidence>
<evidence type="ECO:0000256" key="2">
    <source>
        <dbReference type="ARBA" id="ARBA00022475"/>
    </source>
</evidence>
<sequence>MQAPAAMEAADEVLQVLDVCEAIEETREVIVTTIEEDPIRNSPPVASCGAGTKPSQDDNWGETTTAVTGTSEHSLSQEDVVRITKDLEESVGLDCRRYLGLALAVVLGLLVFLTPLAFLALPHLLWPEKLQSCGTACEGLFISVAFKLLILLLAVWALFFRPPRAGLPRVFVFRALLAVLVLLFVASYWLFYGVRILDSQDENYQGIVQYAVSLVDALLFIHYLAIVLLELRQLQPCFSVCVARSTDGEARHYNLGQLSIQRAALAILERYYCDFPVHNPALLSASKSRAAKHLAGLKVYNVDGEFPEAPAEGPGNNAAAAAGMVQSQSRAMIAATARRRDTSHNELYYEEAEHERRVRKRKSRLVVAVEEAFTHIKRMQEEEQKKAPGDVMDPREAAQAIFPSMARALQKYLRTTKQQHCHSMESIQQHLAFCITNNMTPKAFLECYLTPGPTLQYGRDHWLARKWTLISEASVTSGLKDGSTFALRCLDFGLVVTTKRIPYIQMSEEYIDPKSHKFVLRLQSETSV</sequence>
<protein>
    <recommendedName>
        <fullName evidence="7">Vang-like protein</fullName>
    </recommendedName>
</protein>
<feature type="transmembrane region" description="Helical" evidence="9">
    <location>
        <begin position="207"/>
        <end position="229"/>
    </location>
</feature>
<evidence type="ECO:0000256" key="8">
    <source>
        <dbReference type="SAM" id="MobiDB-lite"/>
    </source>
</evidence>
<reference evidence="10 11" key="1">
    <citation type="journal article" date="2021" name="G3 (Bethesda)">
        <title>Improved contiguity of the threespine stickleback genome using long-read sequencing.</title>
        <authorList>
            <person name="Nath S."/>
            <person name="Shaw D.E."/>
            <person name="White M.A."/>
        </authorList>
    </citation>
    <scope>NUCLEOTIDE SEQUENCE [LARGE SCALE GENOMIC DNA]</scope>
    <source>
        <strain evidence="10 11">Lake Benthic</strain>
    </source>
</reference>
<feature type="compositionally biased region" description="Polar residues" evidence="8">
    <location>
        <begin position="53"/>
        <end position="71"/>
    </location>
</feature>
<comment type="similarity">
    <text evidence="6 7">Belongs to the Vang family.</text>
</comment>
<feature type="region of interest" description="Disordered" evidence="8">
    <location>
        <begin position="42"/>
        <end position="71"/>
    </location>
</feature>
<evidence type="ECO:0000256" key="1">
    <source>
        <dbReference type="ARBA" id="ARBA00004651"/>
    </source>
</evidence>
<accession>A0AAQ4NTZ4</accession>
<feature type="transmembrane region" description="Helical" evidence="9">
    <location>
        <begin position="140"/>
        <end position="159"/>
    </location>
</feature>
<evidence type="ECO:0000313" key="11">
    <source>
        <dbReference type="Proteomes" id="UP000007635"/>
    </source>
</evidence>
<feature type="transmembrane region" description="Helical" evidence="9">
    <location>
        <begin position="171"/>
        <end position="192"/>
    </location>
</feature>
<dbReference type="RefSeq" id="XP_040034838.1">
    <property type="nucleotide sequence ID" value="XM_040178904.1"/>
</dbReference>
<keyword evidence="11" id="KW-1185">Reference proteome</keyword>